<protein>
    <submittedName>
        <fullName evidence="1">Uncharacterized protein</fullName>
    </submittedName>
</protein>
<keyword evidence="2" id="KW-1185">Reference proteome</keyword>
<accession>A0A1A9VMF1</accession>
<reference evidence="1" key="1">
    <citation type="submission" date="2020-05" db="UniProtKB">
        <authorList>
            <consortium name="EnsemblMetazoa"/>
        </authorList>
    </citation>
    <scope>IDENTIFICATION</scope>
    <source>
        <strain evidence="1">TTRI</strain>
    </source>
</reference>
<evidence type="ECO:0000313" key="1">
    <source>
        <dbReference type="EnsemblMetazoa" id="GAUT041617-PA"/>
    </source>
</evidence>
<proteinExistence type="predicted"/>
<dbReference type="EnsemblMetazoa" id="GAUT041617-RA">
    <property type="protein sequence ID" value="GAUT041617-PA"/>
    <property type="gene ID" value="GAUT041617"/>
</dbReference>
<name>A0A1A9VMF1_GLOAU</name>
<dbReference type="AlphaFoldDB" id="A0A1A9VMF1"/>
<dbReference type="Proteomes" id="UP000078200">
    <property type="component" value="Unassembled WGS sequence"/>
</dbReference>
<dbReference type="STRING" id="7395.A0A1A9VMF1"/>
<evidence type="ECO:0000313" key="2">
    <source>
        <dbReference type="Proteomes" id="UP000078200"/>
    </source>
</evidence>
<organism evidence="1 2">
    <name type="scientific">Glossina austeni</name>
    <name type="common">Savannah tsetse fly</name>
    <dbReference type="NCBI Taxonomy" id="7395"/>
    <lineage>
        <taxon>Eukaryota</taxon>
        <taxon>Metazoa</taxon>
        <taxon>Ecdysozoa</taxon>
        <taxon>Arthropoda</taxon>
        <taxon>Hexapoda</taxon>
        <taxon>Insecta</taxon>
        <taxon>Pterygota</taxon>
        <taxon>Neoptera</taxon>
        <taxon>Endopterygota</taxon>
        <taxon>Diptera</taxon>
        <taxon>Brachycera</taxon>
        <taxon>Muscomorpha</taxon>
        <taxon>Hippoboscoidea</taxon>
        <taxon>Glossinidae</taxon>
        <taxon>Glossina</taxon>
    </lineage>
</organism>
<sequence length="254" mass="27777">MLTFASLTSDKGLVGLKLPIPKLLAPIFVPRDKLCNEDEAGDPNIISSHLRGTIGLETGCEVSSIKLKSSWLLSPSALTTITLDGGPTEPNFGLRCEWNVADNDCESWLTINVKSSALSIEDASLRGLIALIFCAFHCGTLPNLLTLMDCCTLPQLRSVGLLAGKKLMEVRVILVVTDYKISSEKIENLSNSDHLLRELFGSISSRTYLDDHVCHPSSYASFVFRVQWSPGHVAIAYVPLAYLQEGRVDNNQNV</sequence>
<dbReference type="VEuPathDB" id="VectorBase:GAUT041617"/>